<organism evidence="3">
    <name type="scientific">Amphora coffeiformis</name>
    <dbReference type="NCBI Taxonomy" id="265554"/>
    <lineage>
        <taxon>Eukaryota</taxon>
        <taxon>Sar</taxon>
        <taxon>Stramenopiles</taxon>
        <taxon>Ochrophyta</taxon>
        <taxon>Bacillariophyta</taxon>
        <taxon>Bacillariophyceae</taxon>
        <taxon>Bacillariophycidae</taxon>
        <taxon>Thalassiophysales</taxon>
        <taxon>Catenulaceae</taxon>
        <taxon>Amphora</taxon>
    </lineage>
</organism>
<accession>A0A7S3LDK9</accession>
<evidence type="ECO:0000256" key="1">
    <source>
        <dbReference type="SAM" id="MobiDB-lite"/>
    </source>
</evidence>
<evidence type="ECO:0000259" key="2">
    <source>
        <dbReference type="Pfam" id="PF08588"/>
    </source>
</evidence>
<name>A0A7S3LDK9_9STRA</name>
<dbReference type="InterPro" id="IPR013897">
    <property type="entry name" value="Duc1"/>
</dbReference>
<dbReference type="Pfam" id="PF08588">
    <property type="entry name" value="Duc1"/>
    <property type="match status" value="1"/>
</dbReference>
<feature type="compositionally biased region" description="Polar residues" evidence="1">
    <location>
        <begin position="31"/>
        <end position="44"/>
    </location>
</feature>
<evidence type="ECO:0000313" key="3">
    <source>
        <dbReference type="EMBL" id="CAE0419459.1"/>
    </source>
</evidence>
<gene>
    <name evidence="3" type="ORF">ACOF00016_LOCUS16299</name>
</gene>
<sequence length="384" mass="43122">MPARAHSMMSGALKSPKSANGTGQQEDEDNSNSSAALEDSSTAPTDEYADLTAVDELEEDDHAGQHPALKTMCVIMTSKNQRIVPNCRAYEFENDVFFGKVMLLVRTPDVDSPRDKAELGETAKRVSQYMRGKKRRFEFQFQIKLKRVPTGPLFLGCELEKGIKVGAITKGLVNVLLAMVRRINPGFHYSWGPDLKVSPQTIESGNYEKTHLSFPVEASMDRIVITKSGETPPELGHELYESNESVKRRRRMGFGFVEWNLEDTYTMCLWSAYCDWIKWKSMNVPGVSPFSLSRVTGSQPIYLCVYELPKVSPEEYRKKRPPHTRSDISVYSRFEFSNDEKTVGGFAEALLGKSKASALSSDHSLPDTESLSSDFETRSRVTVL</sequence>
<feature type="domain" description="Domain of unknown function at the cortex 1" evidence="2">
    <location>
        <begin position="78"/>
        <end position="306"/>
    </location>
</feature>
<dbReference type="AlphaFoldDB" id="A0A7S3LDK9"/>
<proteinExistence type="predicted"/>
<reference evidence="3" key="1">
    <citation type="submission" date="2021-01" db="EMBL/GenBank/DDBJ databases">
        <authorList>
            <person name="Corre E."/>
            <person name="Pelletier E."/>
            <person name="Niang G."/>
            <person name="Scheremetjew M."/>
            <person name="Finn R."/>
            <person name="Kale V."/>
            <person name="Holt S."/>
            <person name="Cochrane G."/>
            <person name="Meng A."/>
            <person name="Brown T."/>
            <person name="Cohen L."/>
        </authorList>
    </citation>
    <scope>NUCLEOTIDE SEQUENCE</scope>
    <source>
        <strain evidence="3">CCMP127</strain>
    </source>
</reference>
<dbReference type="EMBL" id="HBIM01021903">
    <property type="protein sequence ID" value="CAE0419459.1"/>
    <property type="molecule type" value="Transcribed_RNA"/>
</dbReference>
<protein>
    <recommendedName>
        <fullName evidence="2">Domain of unknown function at the cortex 1 domain-containing protein</fullName>
    </recommendedName>
</protein>
<feature type="region of interest" description="Disordered" evidence="1">
    <location>
        <begin position="1"/>
        <end position="45"/>
    </location>
</feature>